<dbReference type="RefSeq" id="WP_203388038.1">
    <property type="nucleotide sequence ID" value="NZ_CP064781.1"/>
</dbReference>
<organism evidence="1 2">
    <name type="scientific">Azospira restricta</name>
    <dbReference type="NCBI Taxonomy" id="404405"/>
    <lineage>
        <taxon>Bacteria</taxon>
        <taxon>Pseudomonadati</taxon>
        <taxon>Pseudomonadota</taxon>
        <taxon>Betaproteobacteria</taxon>
        <taxon>Rhodocyclales</taxon>
        <taxon>Rhodocyclaceae</taxon>
        <taxon>Azospira</taxon>
    </lineage>
</organism>
<protein>
    <submittedName>
        <fullName evidence="1">Uncharacterized protein</fullName>
    </submittedName>
</protein>
<accession>A0A974SQ76</accession>
<evidence type="ECO:0000313" key="2">
    <source>
        <dbReference type="Proteomes" id="UP000663444"/>
    </source>
</evidence>
<dbReference type="EMBL" id="CP064781">
    <property type="protein sequence ID" value="QRJ64493.1"/>
    <property type="molecule type" value="Genomic_DNA"/>
</dbReference>
<name>A0A974SQ76_9RHOO</name>
<gene>
    <name evidence="1" type="ORF">IWH25_03835</name>
</gene>
<dbReference type="KEGG" id="ares:IWH25_03835"/>
<evidence type="ECO:0000313" key="1">
    <source>
        <dbReference type="EMBL" id="QRJ64493.1"/>
    </source>
</evidence>
<sequence>MSASESTCSECDHAFELSEDASVVVCNAHHEYRSAAQAGCSHYAPRKFLTESSVTEVWHPESP</sequence>
<dbReference type="AlphaFoldDB" id="A0A974SQ76"/>
<proteinExistence type="predicted"/>
<dbReference type="Proteomes" id="UP000663444">
    <property type="component" value="Chromosome"/>
</dbReference>
<keyword evidence="2" id="KW-1185">Reference proteome</keyword>
<reference evidence="1" key="1">
    <citation type="submission" date="2020-11" db="EMBL/GenBank/DDBJ databases">
        <title>Azospira restricta DSM 18626 genome sequence.</title>
        <authorList>
            <person name="Moe W.M."/>
        </authorList>
    </citation>
    <scope>NUCLEOTIDE SEQUENCE</scope>
    <source>
        <strain evidence="1">DSM 18626</strain>
    </source>
</reference>